<evidence type="ECO:0000313" key="4">
    <source>
        <dbReference type="Proteomes" id="UP000636264"/>
    </source>
</evidence>
<dbReference type="EMBL" id="BMIF01000010">
    <property type="protein sequence ID" value="GGA74542.1"/>
    <property type="molecule type" value="Genomic_DNA"/>
</dbReference>
<protein>
    <submittedName>
        <fullName evidence="3">C4-dicarboxylate ABC transporter</fullName>
    </submittedName>
</protein>
<evidence type="ECO:0000256" key="2">
    <source>
        <dbReference type="SAM" id="SignalP"/>
    </source>
</evidence>
<dbReference type="Gene3D" id="3.40.190.170">
    <property type="entry name" value="Bacterial extracellular solute-binding protein, family 7"/>
    <property type="match status" value="1"/>
</dbReference>
<organism evidence="3 4">
    <name type="scientific">Nitratireductor aestuarii</name>
    <dbReference type="NCBI Taxonomy" id="1735103"/>
    <lineage>
        <taxon>Bacteria</taxon>
        <taxon>Pseudomonadati</taxon>
        <taxon>Pseudomonadota</taxon>
        <taxon>Alphaproteobacteria</taxon>
        <taxon>Hyphomicrobiales</taxon>
        <taxon>Phyllobacteriaceae</taxon>
        <taxon>Nitratireductor</taxon>
    </lineage>
</organism>
<dbReference type="PANTHER" id="PTHR33376:SF15">
    <property type="entry name" value="BLL6794 PROTEIN"/>
    <property type="match status" value="1"/>
</dbReference>
<dbReference type="NCBIfam" id="NF037995">
    <property type="entry name" value="TRAP_S1"/>
    <property type="match status" value="1"/>
</dbReference>
<evidence type="ECO:0000313" key="3">
    <source>
        <dbReference type="EMBL" id="GGA74542.1"/>
    </source>
</evidence>
<dbReference type="RefSeq" id="WP_188721982.1">
    <property type="nucleotide sequence ID" value="NZ_BMIF01000010.1"/>
</dbReference>
<name>A0A916W7N0_9HYPH</name>
<reference evidence="3" key="2">
    <citation type="submission" date="2020-09" db="EMBL/GenBank/DDBJ databases">
        <authorList>
            <person name="Sun Q."/>
            <person name="Zhou Y."/>
        </authorList>
    </citation>
    <scope>NUCLEOTIDE SEQUENCE</scope>
    <source>
        <strain evidence="3">CGMCC 1.15320</strain>
    </source>
</reference>
<reference evidence="3" key="1">
    <citation type="journal article" date="2014" name="Int. J. Syst. Evol. Microbiol.">
        <title>Complete genome sequence of Corynebacterium casei LMG S-19264T (=DSM 44701T), isolated from a smear-ripened cheese.</title>
        <authorList>
            <consortium name="US DOE Joint Genome Institute (JGI-PGF)"/>
            <person name="Walter F."/>
            <person name="Albersmeier A."/>
            <person name="Kalinowski J."/>
            <person name="Ruckert C."/>
        </authorList>
    </citation>
    <scope>NUCLEOTIDE SEQUENCE</scope>
    <source>
        <strain evidence="3">CGMCC 1.15320</strain>
    </source>
</reference>
<gene>
    <name evidence="3" type="ORF">GCM10011385_30710</name>
</gene>
<dbReference type="Pfam" id="PF03480">
    <property type="entry name" value="DctP"/>
    <property type="match status" value="1"/>
</dbReference>
<keyword evidence="1 2" id="KW-0732">Signal</keyword>
<dbReference type="InterPro" id="IPR018389">
    <property type="entry name" value="DctP_fam"/>
</dbReference>
<dbReference type="InterPro" id="IPR038404">
    <property type="entry name" value="TRAP_DctP_sf"/>
</dbReference>
<keyword evidence="4" id="KW-1185">Reference proteome</keyword>
<comment type="caution">
    <text evidence="3">The sequence shown here is derived from an EMBL/GenBank/DDBJ whole genome shotgun (WGS) entry which is preliminary data.</text>
</comment>
<sequence>MKNLLKAGVTLLALTAAWAMPASAETLRIGDSFPVGHYISENMTKVWMEEVKKASNGEVDFEYFPAEQLGKAKDLLSLTQSGVMDIGYVGASYVSDKLPLSSVGEMPEAFTTSCQGTKAFWQIAKPGGALDQAEFAPNGVRVLMVMVLPPYQVFTSNREISGLDSLKGLKIRSTGGAKELASQLVGAVPIQIAAPDTRDALSRGTLDALLFPHSSILPYEVLPFLKYATQDVNFGSFVVTYVISQNKWDQLDESTQKILADAGEAATLHGCEVADRMDGEDKQKIAESGVKFVTFSEADQEKLQEVLGTVSQRWAEDLDKRGKPGTEILEAFRNAL</sequence>
<dbReference type="AlphaFoldDB" id="A0A916W7N0"/>
<accession>A0A916W7N0</accession>
<dbReference type="GO" id="GO:0055085">
    <property type="term" value="P:transmembrane transport"/>
    <property type="evidence" value="ECO:0007669"/>
    <property type="project" value="InterPro"/>
</dbReference>
<evidence type="ECO:0000256" key="1">
    <source>
        <dbReference type="ARBA" id="ARBA00022729"/>
    </source>
</evidence>
<dbReference type="CDD" id="cd13601">
    <property type="entry name" value="PBP2_TRAP_DctP1_3_4_like"/>
    <property type="match status" value="1"/>
</dbReference>
<feature type="chain" id="PRO_5037838672" evidence="2">
    <location>
        <begin position="25"/>
        <end position="336"/>
    </location>
</feature>
<dbReference type="Proteomes" id="UP000636264">
    <property type="component" value="Unassembled WGS sequence"/>
</dbReference>
<dbReference type="PANTHER" id="PTHR33376">
    <property type="match status" value="1"/>
</dbReference>
<feature type="signal peptide" evidence="2">
    <location>
        <begin position="1"/>
        <end position="24"/>
    </location>
</feature>
<proteinExistence type="predicted"/>